<feature type="domain" description="ChrR-like cupin" evidence="1">
    <location>
        <begin position="54"/>
        <end position="149"/>
    </location>
</feature>
<dbReference type="VEuPathDB" id="FungiDB:Z520_04789"/>
<dbReference type="OrthoDB" id="4525710at2759"/>
<evidence type="ECO:0000313" key="2">
    <source>
        <dbReference type="EMBL" id="KIX99213.1"/>
    </source>
</evidence>
<dbReference type="InterPro" id="IPR025979">
    <property type="entry name" value="ChrR-like_cupin_dom"/>
</dbReference>
<organism evidence="2 3">
    <name type="scientific">Fonsecaea multimorphosa CBS 102226</name>
    <dbReference type="NCBI Taxonomy" id="1442371"/>
    <lineage>
        <taxon>Eukaryota</taxon>
        <taxon>Fungi</taxon>
        <taxon>Dikarya</taxon>
        <taxon>Ascomycota</taxon>
        <taxon>Pezizomycotina</taxon>
        <taxon>Eurotiomycetes</taxon>
        <taxon>Chaetothyriomycetidae</taxon>
        <taxon>Chaetothyriales</taxon>
        <taxon>Herpotrichiellaceae</taxon>
        <taxon>Fonsecaea</taxon>
    </lineage>
</organism>
<dbReference type="InterPro" id="IPR014710">
    <property type="entry name" value="RmlC-like_jellyroll"/>
</dbReference>
<evidence type="ECO:0000313" key="3">
    <source>
        <dbReference type="Proteomes" id="UP000053411"/>
    </source>
</evidence>
<dbReference type="Pfam" id="PF12973">
    <property type="entry name" value="Cupin_7"/>
    <property type="match status" value="1"/>
</dbReference>
<sequence length="189" mass="21635">MAPSIDTALPAVASKIAIPGASDQPVDRVKDNELKELKIATDMGAPDVYVDNENDTCWYHWTGTIWVKPLRFDNRSGTYVIVLKTDPRAELGKHRHRGEVKAYTVSGSWGYYEYPWKAKAGDYITENPGTIHTLWMGKGAEVLFHVMGSIEFFHDDNSLREIMDGFSFWRMYVEHCEKSGIQPNEKLWY</sequence>
<accession>A0A0D2KR76</accession>
<protein>
    <recommendedName>
        <fullName evidence="1">ChrR-like cupin domain-containing protein</fullName>
    </recommendedName>
</protein>
<dbReference type="InterPro" id="IPR011051">
    <property type="entry name" value="RmlC_Cupin_sf"/>
</dbReference>
<dbReference type="GeneID" id="27710535"/>
<evidence type="ECO:0000259" key="1">
    <source>
        <dbReference type="Pfam" id="PF12973"/>
    </source>
</evidence>
<dbReference type="Gene3D" id="2.60.120.10">
    <property type="entry name" value="Jelly Rolls"/>
    <property type="match status" value="1"/>
</dbReference>
<dbReference type="Proteomes" id="UP000053411">
    <property type="component" value="Unassembled WGS sequence"/>
</dbReference>
<dbReference type="EMBL" id="KN848069">
    <property type="protein sequence ID" value="KIX99213.1"/>
    <property type="molecule type" value="Genomic_DNA"/>
</dbReference>
<keyword evidence="3" id="KW-1185">Reference proteome</keyword>
<proteinExistence type="predicted"/>
<dbReference type="CDD" id="cd20302">
    <property type="entry name" value="cupin_DAD"/>
    <property type="match status" value="1"/>
</dbReference>
<name>A0A0D2KR76_9EURO</name>
<reference evidence="2 3" key="1">
    <citation type="submission" date="2015-01" db="EMBL/GenBank/DDBJ databases">
        <title>The Genome Sequence of Fonsecaea multimorphosa CBS 102226.</title>
        <authorList>
            <consortium name="The Broad Institute Genomics Platform"/>
            <person name="Cuomo C."/>
            <person name="de Hoog S."/>
            <person name="Gorbushina A."/>
            <person name="Stielow B."/>
            <person name="Teixiera M."/>
            <person name="Abouelleil A."/>
            <person name="Chapman S.B."/>
            <person name="Priest M."/>
            <person name="Young S.K."/>
            <person name="Wortman J."/>
            <person name="Nusbaum C."/>
            <person name="Birren B."/>
        </authorList>
    </citation>
    <scope>NUCLEOTIDE SEQUENCE [LARGE SCALE GENOMIC DNA]</scope>
    <source>
        <strain evidence="2 3">CBS 102226</strain>
    </source>
</reference>
<gene>
    <name evidence="2" type="ORF">Z520_04789</name>
</gene>
<dbReference type="RefSeq" id="XP_016633336.1">
    <property type="nucleotide sequence ID" value="XM_016775293.1"/>
</dbReference>
<dbReference type="SUPFAM" id="SSF51182">
    <property type="entry name" value="RmlC-like cupins"/>
    <property type="match status" value="1"/>
</dbReference>
<dbReference type="AlphaFoldDB" id="A0A0D2KR76"/>